<accession>A0ABR2WSJ6</accession>
<feature type="chain" id="PRO_5047286140" evidence="1">
    <location>
        <begin position="25"/>
        <end position="109"/>
    </location>
</feature>
<dbReference type="EMBL" id="JASJQH010000415">
    <property type="protein sequence ID" value="KAK9764505.1"/>
    <property type="molecule type" value="Genomic_DNA"/>
</dbReference>
<feature type="signal peptide" evidence="1">
    <location>
        <begin position="1"/>
        <end position="24"/>
    </location>
</feature>
<proteinExistence type="predicted"/>
<comment type="caution">
    <text evidence="2">The sequence shown here is derived from an EMBL/GenBank/DDBJ whole genome shotgun (WGS) entry which is preliminary data.</text>
</comment>
<gene>
    <name evidence="2" type="ORF">K7432_007924</name>
</gene>
<dbReference type="Proteomes" id="UP001479436">
    <property type="component" value="Unassembled WGS sequence"/>
</dbReference>
<organism evidence="2 3">
    <name type="scientific">Basidiobolus ranarum</name>
    <dbReference type="NCBI Taxonomy" id="34480"/>
    <lineage>
        <taxon>Eukaryota</taxon>
        <taxon>Fungi</taxon>
        <taxon>Fungi incertae sedis</taxon>
        <taxon>Zoopagomycota</taxon>
        <taxon>Entomophthoromycotina</taxon>
        <taxon>Basidiobolomycetes</taxon>
        <taxon>Basidiobolales</taxon>
        <taxon>Basidiobolaceae</taxon>
        <taxon>Basidiobolus</taxon>
    </lineage>
</organism>
<reference evidence="2 3" key="1">
    <citation type="submission" date="2023-04" db="EMBL/GenBank/DDBJ databases">
        <title>Genome of Basidiobolus ranarum AG-B5.</title>
        <authorList>
            <person name="Stajich J.E."/>
            <person name="Carter-House D."/>
            <person name="Gryganskyi A."/>
        </authorList>
    </citation>
    <scope>NUCLEOTIDE SEQUENCE [LARGE SCALE GENOMIC DNA]</scope>
    <source>
        <strain evidence="2 3">AG-B5</strain>
    </source>
</reference>
<keyword evidence="3" id="KW-1185">Reference proteome</keyword>
<sequence length="109" mass="12028">MVFFKSLYFLTVLLVFSTFLVSDGLKFSQTKECNTCLKALGGGCKKKIEKANSNLAASYKAMKDCLCTDKYFDNFDTCATCSLQSTGSEDTPGEKEKLIARKACVGFRN</sequence>
<evidence type="ECO:0000313" key="3">
    <source>
        <dbReference type="Proteomes" id="UP001479436"/>
    </source>
</evidence>
<evidence type="ECO:0000313" key="2">
    <source>
        <dbReference type="EMBL" id="KAK9764505.1"/>
    </source>
</evidence>
<protein>
    <submittedName>
        <fullName evidence="2">Uncharacterized protein</fullName>
    </submittedName>
</protein>
<keyword evidence="1" id="KW-0732">Signal</keyword>
<name>A0ABR2WSJ6_9FUNG</name>
<evidence type="ECO:0000256" key="1">
    <source>
        <dbReference type="SAM" id="SignalP"/>
    </source>
</evidence>